<dbReference type="InterPro" id="IPR049566">
    <property type="entry name" value="WDR59_RTC1-like_RING_Znf"/>
</dbReference>
<dbReference type="InterPro" id="IPR036322">
    <property type="entry name" value="WD40_repeat_dom_sf"/>
</dbReference>
<keyword evidence="10" id="KW-1185">Reference proteome</keyword>
<name>A0A9N9ERG8_FUNMO</name>
<evidence type="ECO:0000256" key="3">
    <source>
        <dbReference type="ARBA" id="ARBA00022737"/>
    </source>
</evidence>
<dbReference type="Gene3D" id="2.130.10.10">
    <property type="entry name" value="YVTN repeat-like/Quinoprotein amine dehydrogenase"/>
    <property type="match status" value="2"/>
</dbReference>
<proteinExistence type="predicted"/>
<dbReference type="InterPro" id="IPR037590">
    <property type="entry name" value="WDR24"/>
</dbReference>
<evidence type="ECO:0000256" key="5">
    <source>
        <dbReference type="ARBA" id="ARBA00022833"/>
    </source>
</evidence>
<dbReference type="InterPro" id="IPR020472">
    <property type="entry name" value="WD40_PAC1"/>
</dbReference>
<keyword evidence="2" id="KW-0479">Metal-binding</keyword>
<protein>
    <submittedName>
        <fullName evidence="9">2674_t:CDS:1</fullName>
    </submittedName>
</protein>
<dbReference type="GO" id="GO:0061700">
    <property type="term" value="C:GATOR2 complex"/>
    <property type="evidence" value="ECO:0007669"/>
    <property type="project" value="TreeGrafter"/>
</dbReference>
<dbReference type="GO" id="GO:0005829">
    <property type="term" value="C:cytosol"/>
    <property type="evidence" value="ECO:0007669"/>
    <property type="project" value="TreeGrafter"/>
</dbReference>
<sequence length="786" mass="90064">MSDRSKTVIGRWFTDQRPSTPATTPPAWPNFSTEAGFIANPQLTPSFTLTNHVWNDTTQSSIGDSLLEKDQNHFVIKHCLNSSLTSLSASPDHNHVVVAGREVLKVLSVSEREITEEISLKNRHNKYSSNDVKWGNVCKFNGIKNNCTGCFSATKNKIATAATNGSIIIWDIGNGRAKIDRRINEHSRAVNRICFNPANGLILLSASQDYTMKLWDLREPEPAKFTFEGKCESVRDVQFNSINTNDFAAAFENGTIQKWDIRKPIIHERKLNAHIGSVLAVDWHSDGRTIASGGRDKSIKIWDMNSDSRRPRDAIQSMTSISRVQWRPNHPNEIASCALLSDNRIFVWNIKRPFIASYCFEEHDDVPTGFLWHDSEVLWSCSKDKFFIQQDMKDSYRPLNMLSKCSIGWSAYDKIAFAIEKPNDSEDQSRSISSPSNQFRIMQRRISPIIIETRNELQQKTGIASLPTFDYKSFSYLAENYIISSLDIVSACEHNAKIAWDVQRFRTAQTWKIIQLLYGNLEPMNKSGSTHDVTDENLLKESFLTNPSVETKSLKDLNKDLNTVTEKPNETLVEDEDSLFESDGEEEENRVKESDNEDVQKSPRNSIKMTSRTVQTTYNSTLYRNWDKEPMIAQLLDYYAEQMCVTLVLVLGDRIKINQERLEQWFFSYIELLHRFQLWCGATHIISSSKISSVEMMNQQSTTIYTTCNNCFRPMLNYRSGYWICEKCRKMLNPCSICHNTVKGLYTWCQGCSHGGHLIHMQEWFLVNNECPTGCGHKCSTKFFYT</sequence>
<comment type="caution">
    <text evidence="9">The sequence shown here is derived from an EMBL/GenBank/DDBJ whole genome shotgun (WGS) entry which is preliminary data.</text>
</comment>
<feature type="domain" description="WDR59/RTC1-like RING zinc finger" evidence="8">
    <location>
        <begin position="732"/>
        <end position="783"/>
    </location>
</feature>
<keyword evidence="5" id="KW-0862">Zinc</keyword>
<dbReference type="GO" id="GO:1904263">
    <property type="term" value="P:positive regulation of TORC1 signaling"/>
    <property type="evidence" value="ECO:0007669"/>
    <property type="project" value="TreeGrafter"/>
</dbReference>
<dbReference type="InterPro" id="IPR001680">
    <property type="entry name" value="WD40_rpt"/>
</dbReference>
<dbReference type="InterPro" id="IPR015943">
    <property type="entry name" value="WD40/YVTN_repeat-like_dom_sf"/>
</dbReference>
<dbReference type="PROSITE" id="PS50082">
    <property type="entry name" value="WD_REPEATS_2"/>
    <property type="match status" value="2"/>
</dbReference>
<accession>A0A9N9ERG8</accession>
<evidence type="ECO:0000256" key="6">
    <source>
        <dbReference type="PROSITE-ProRule" id="PRU00221"/>
    </source>
</evidence>
<dbReference type="SUPFAM" id="SSF50978">
    <property type="entry name" value="WD40 repeat-like"/>
    <property type="match status" value="1"/>
</dbReference>
<dbReference type="PANTHER" id="PTHR46200">
    <property type="entry name" value="GATOR COMPLEX PROTEIN WDR24"/>
    <property type="match status" value="1"/>
</dbReference>
<feature type="repeat" description="WD" evidence="6">
    <location>
        <begin position="271"/>
        <end position="312"/>
    </location>
</feature>
<feature type="compositionally biased region" description="Acidic residues" evidence="7">
    <location>
        <begin position="572"/>
        <end position="588"/>
    </location>
</feature>
<feature type="region of interest" description="Disordered" evidence="7">
    <location>
        <begin position="567"/>
        <end position="608"/>
    </location>
</feature>
<dbReference type="AlphaFoldDB" id="A0A9N9ERG8"/>
<organism evidence="9 10">
    <name type="scientific">Funneliformis mosseae</name>
    <name type="common">Endomycorrhizal fungus</name>
    <name type="synonym">Glomus mosseae</name>
    <dbReference type="NCBI Taxonomy" id="27381"/>
    <lineage>
        <taxon>Eukaryota</taxon>
        <taxon>Fungi</taxon>
        <taxon>Fungi incertae sedis</taxon>
        <taxon>Mucoromycota</taxon>
        <taxon>Glomeromycotina</taxon>
        <taxon>Glomeromycetes</taxon>
        <taxon>Glomerales</taxon>
        <taxon>Glomeraceae</taxon>
        <taxon>Funneliformis</taxon>
    </lineage>
</organism>
<keyword evidence="4" id="KW-0863">Zinc-finger</keyword>
<feature type="repeat" description="WD" evidence="6">
    <location>
        <begin position="183"/>
        <end position="225"/>
    </location>
</feature>
<evidence type="ECO:0000256" key="2">
    <source>
        <dbReference type="ARBA" id="ARBA00022723"/>
    </source>
</evidence>
<dbReference type="Pfam" id="PF17120">
    <property type="entry name" value="zf-RING_16"/>
    <property type="match status" value="1"/>
</dbReference>
<evidence type="ECO:0000313" key="10">
    <source>
        <dbReference type="Proteomes" id="UP000789375"/>
    </source>
</evidence>
<keyword evidence="3" id="KW-0677">Repeat</keyword>
<dbReference type="GO" id="GO:0016239">
    <property type="term" value="P:positive regulation of macroautophagy"/>
    <property type="evidence" value="ECO:0007669"/>
    <property type="project" value="TreeGrafter"/>
</dbReference>
<gene>
    <name evidence="9" type="ORF">FMOSSE_LOCUS12960</name>
</gene>
<feature type="compositionally biased region" description="Basic and acidic residues" evidence="7">
    <location>
        <begin position="589"/>
        <end position="601"/>
    </location>
</feature>
<dbReference type="EMBL" id="CAJVPP010006877">
    <property type="protein sequence ID" value="CAG8682453.1"/>
    <property type="molecule type" value="Genomic_DNA"/>
</dbReference>
<reference evidence="9" key="1">
    <citation type="submission" date="2021-06" db="EMBL/GenBank/DDBJ databases">
        <authorList>
            <person name="Kallberg Y."/>
            <person name="Tangrot J."/>
            <person name="Rosling A."/>
        </authorList>
    </citation>
    <scope>NUCLEOTIDE SEQUENCE</scope>
    <source>
        <strain evidence="9">87-6 pot B 2015</strain>
    </source>
</reference>
<keyword evidence="1 6" id="KW-0853">WD repeat</keyword>
<dbReference type="PANTHER" id="PTHR46200:SF1">
    <property type="entry name" value="GATOR COMPLEX PROTEIN WDR24"/>
    <property type="match status" value="1"/>
</dbReference>
<evidence type="ECO:0000313" key="9">
    <source>
        <dbReference type="EMBL" id="CAG8682453.1"/>
    </source>
</evidence>
<dbReference type="PROSITE" id="PS00678">
    <property type="entry name" value="WD_REPEATS_1"/>
    <property type="match status" value="2"/>
</dbReference>
<dbReference type="Proteomes" id="UP000789375">
    <property type="component" value="Unassembled WGS sequence"/>
</dbReference>
<evidence type="ECO:0000256" key="7">
    <source>
        <dbReference type="SAM" id="MobiDB-lite"/>
    </source>
</evidence>
<dbReference type="Pfam" id="PF00400">
    <property type="entry name" value="WD40"/>
    <property type="match status" value="2"/>
</dbReference>
<evidence type="ECO:0000256" key="4">
    <source>
        <dbReference type="ARBA" id="ARBA00022771"/>
    </source>
</evidence>
<dbReference type="CDD" id="cd16693">
    <property type="entry name" value="mRING-H2-C3H3C2_WDR24"/>
    <property type="match status" value="1"/>
</dbReference>
<dbReference type="GO" id="GO:0005774">
    <property type="term" value="C:vacuolar membrane"/>
    <property type="evidence" value="ECO:0007669"/>
    <property type="project" value="TreeGrafter"/>
</dbReference>
<dbReference type="PRINTS" id="PR00320">
    <property type="entry name" value="GPROTEINBRPT"/>
</dbReference>
<dbReference type="GO" id="GO:0008270">
    <property type="term" value="F:zinc ion binding"/>
    <property type="evidence" value="ECO:0007669"/>
    <property type="project" value="UniProtKB-KW"/>
</dbReference>
<dbReference type="PROSITE" id="PS50294">
    <property type="entry name" value="WD_REPEATS_REGION"/>
    <property type="match status" value="2"/>
</dbReference>
<evidence type="ECO:0000259" key="8">
    <source>
        <dbReference type="Pfam" id="PF17120"/>
    </source>
</evidence>
<evidence type="ECO:0000256" key="1">
    <source>
        <dbReference type="ARBA" id="ARBA00022574"/>
    </source>
</evidence>
<dbReference type="InterPro" id="IPR019775">
    <property type="entry name" value="WD40_repeat_CS"/>
</dbReference>
<dbReference type="SMART" id="SM00320">
    <property type="entry name" value="WD40"/>
    <property type="match status" value="7"/>
</dbReference>